<evidence type="ECO:0000313" key="3">
    <source>
        <dbReference type="Proteomes" id="UP000308768"/>
    </source>
</evidence>
<dbReference type="Proteomes" id="UP000308768">
    <property type="component" value="Unassembled WGS sequence"/>
</dbReference>
<proteinExistence type="predicted"/>
<name>A0A4U0XTT4_9PEZI</name>
<evidence type="ECO:0000256" key="1">
    <source>
        <dbReference type="SAM" id="MobiDB-lite"/>
    </source>
</evidence>
<feature type="non-terminal residue" evidence="2">
    <location>
        <position position="67"/>
    </location>
</feature>
<feature type="region of interest" description="Disordered" evidence="1">
    <location>
        <begin position="44"/>
        <end position="67"/>
    </location>
</feature>
<reference evidence="2 3" key="1">
    <citation type="submission" date="2017-03" db="EMBL/GenBank/DDBJ databases">
        <title>Genomes of endolithic fungi from Antarctica.</title>
        <authorList>
            <person name="Coleine C."/>
            <person name="Masonjones S."/>
            <person name="Stajich J.E."/>
        </authorList>
    </citation>
    <scope>NUCLEOTIDE SEQUENCE [LARGE SCALE GENOMIC DNA]</scope>
    <source>
        <strain evidence="2 3">CCFEE 5187</strain>
    </source>
</reference>
<feature type="region of interest" description="Disordered" evidence="1">
    <location>
        <begin position="1"/>
        <end position="30"/>
    </location>
</feature>
<dbReference type="EMBL" id="NAJN01000072">
    <property type="protein sequence ID" value="TKA80067.1"/>
    <property type="molecule type" value="Genomic_DNA"/>
</dbReference>
<organism evidence="2 3">
    <name type="scientific">Cryomyces minteri</name>
    <dbReference type="NCBI Taxonomy" id="331657"/>
    <lineage>
        <taxon>Eukaryota</taxon>
        <taxon>Fungi</taxon>
        <taxon>Dikarya</taxon>
        <taxon>Ascomycota</taxon>
        <taxon>Pezizomycotina</taxon>
        <taxon>Dothideomycetes</taxon>
        <taxon>Dothideomycetes incertae sedis</taxon>
        <taxon>Cryomyces</taxon>
    </lineage>
</organism>
<accession>A0A4U0XTT4</accession>
<comment type="caution">
    <text evidence="2">The sequence shown here is derived from an EMBL/GenBank/DDBJ whole genome shotgun (WGS) entry which is preliminary data.</text>
</comment>
<dbReference type="AlphaFoldDB" id="A0A4U0XTT4"/>
<keyword evidence="3" id="KW-1185">Reference proteome</keyword>
<protein>
    <submittedName>
        <fullName evidence="2">Uncharacterized protein</fullName>
    </submittedName>
</protein>
<gene>
    <name evidence="2" type="ORF">B0A49_02507</name>
</gene>
<sequence>MQDEGAGLERKRSYGRGGAGNLCTSPIDHPPAIRTLINHLQAVRLRSERRKNKLRTRRKRQPKLLKT</sequence>
<evidence type="ECO:0000313" key="2">
    <source>
        <dbReference type="EMBL" id="TKA80067.1"/>
    </source>
</evidence>
<feature type="compositionally biased region" description="Basic residues" evidence="1">
    <location>
        <begin position="47"/>
        <end position="67"/>
    </location>
</feature>